<name>A0ABV2GR97_9HYPH</name>
<organism evidence="1 2">
    <name type="scientific">Mesorhizobium robiniae</name>
    <dbReference type="NCBI Taxonomy" id="559315"/>
    <lineage>
        <taxon>Bacteria</taxon>
        <taxon>Pseudomonadati</taxon>
        <taxon>Pseudomonadota</taxon>
        <taxon>Alphaproteobacteria</taxon>
        <taxon>Hyphomicrobiales</taxon>
        <taxon>Phyllobacteriaceae</taxon>
        <taxon>Mesorhizobium</taxon>
    </lineage>
</organism>
<accession>A0ABV2GR97</accession>
<dbReference type="RefSeq" id="WP_354492458.1">
    <property type="nucleotide sequence ID" value="NZ_JBEPMC010000006.1"/>
</dbReference>
<protein>
    <submittedName>
        <fullName evidence="1">Uncharacterized protein</fullName>
    </submittedName>
</protein>
<keyword evidence="2" id="KW-1185">Reference proteome</keyword>
<reference evidence="1 2" key="1">
    <citation type="submission" date="2024-06" db="EMBL/GenBank/DDBJ databases">
        <title>Genomic Encyclopedia of Type Strains, Phase IV (KMG-IV): sequencing the most valuable type-strain genomes for metagenomic binning, comparative biology and taxonomic classification.</title>
        <authorList>
            <person name="Goeker M."/>
        </authorList>
    </citation>
    <scope>NUCLEOTIDE SEQUENCE [LARGE SCALE GENOMIC DNA]</scope>
    <source>
        <strain evidence="1 2">DSM 100022</strain>
    </source>
</reference>
<dbReference type="EMBL" id="JBEPMC010000006">
    <property type="protein sequence ID" value="MET3580800.1"/>
    <property type="molecule type" value="Genomic_DNA"/>
</dbReference>
<evidence type="ECO:0000313" key="2">
    <source>
        <dbReference type="Proteomes" id="UP001549204"/>
    </source>
</evidence>
<comment type="caution">
    <text evidence="1">The sequence shown here is derived from an EMBL/GenBank/DDBJ whole genome shotgun (WGS) entry which is preliminary data.</text>
</comment>
<proteinExistence type="predicted"/>
<sequence>MSHVARIMPAVTITAAAVSLLLLSNFVPPVSSPANALPVSQSCRITTYYKTAAKAKEVGLRTNCQGVKKWGVTSRYYDVEKLETGTPPHNTSGGGGNLPCEFLAAGCSNLPVKRN</sequence>
<dbReference type="Proteomes" id="UP001549204">
    <property type="component" value="Unassembled WGS sequence"/>
</dbReference>
<gene>
    <name evidence="1" type="ORF">ABID19_003839</name>
</gene>
<evidence type="ECO:0000313" key="1">
    <source>
        <dbReference type="EMBL" id="MET3580800.1"/>
    </source>
</evidence>